<comment type="subcellular location">
    <subcellularLocation>
        <location evidence="2">Nucleus</location>
    </subcellularLocation>
</comment>
<dbReference type="GO" id="GO:0005634">
    <property type="term" value="C:nucleus"/>
    <property type="evidence" value="ECO:0007669"/>
    <property type="project" value="UniProtKB-SubCell"/>
</dbReference>
<evidence type="ECO:0000313" key="8">
    <source>
        <dbReference type="EMBL" id="EKX53079.1"/>
    </source>
</evidence>
<dbReference type="RefSeq" id="XP_005840059.1">
    <property type="nucleotide sequence ID" value="XM_005840002.1"/>
</dbReference>
<dbReference type="KEGG" id="gtt:GUITHDRAFT_64747"/>
<dbReference type="HOGENOM" id="CLU_016785_3_2_1"/>
<accession>L1JXK4</accession>
<proteinExistence type="predicted"/>
<dbReference type="Gene3D" id="2.60.120.650">
    <property type="entry name" value="Cupin"/>
    <property type="match status" value="1"/>
</dbReference>
<evidence type="ECO:0000256" key="3">
    <source>
        <dbReference type="ARBA" id="ARBA00022723"/>
    </source>
</evidence>
<dbReference type="PROSITE" id="PS51184">
    <property type="entry name" value="JMJC"/>
    <property type="match status" value="1"/>
</dbReference>
<dbReference type="InterPro" id="IPR041667">
    <property type="entry name" value="Cupin_8"/>
</dbReference>
<dbReference type="PaxDb" id="55529-EKX53079"/>
<keyword evidence="4" id="KW-0560">Oxidoreductase</keyword>
<dbReference type="PANTHER" id="PTHR12461:SF106">
    <property type="entry name" value="BIFUNCTIONAL PEPTIDASE AND ARGINYL-HYDROXYLASE JMJD5"/>
    <property type="match status" value="1"/>
</dbReference>
<protein>
    <recommendedName>
        <fullName evidence="7">JmjC domain-containing protein</fullName>
    </recommendedName>
</protein>
<evidence type="ECO:0000256" key="6">
    <source>
        <dbReference type="ARBA" id="ARBA00023242"/>
    </source>
</evidence>
<dbReference type="EMBL" id="JH992971">
    <property type="protein sequence ID" value="EKX53079.1"/>
    <property type="molecule type" value="Genomic_DNA"/>
</dbReference>
<dbReference type="Pfam" id="PF13621">
    <property type="entry name" value="Cupin_8"/>
    <property type="match status" value="1"/>
</dbReference>
<gene>
    <name evidence="8" type="ORF">GUITHDRAFT_64747</name>
</gene>
<keyword evidence="3" id="KW-0479">Metal-binding</keyword>
<dbReference type="PANTHER" id="PTHR12461">
    <property type="entry name" value="HYPOXIA-INDUCIBLE FACTOR 1 ALPHA INHIBITOR-RELATED"/>
    <property type="match status" value="1"/>
</dbReference>
<evidence type="ECO:0000259" key="7">
    <source>
        <dbReference type="PROSITE" id="PS51184"/>
    </source>
</evidence>
<sequence length="220" mass="25617">PVVMTGVVDQWPAYEKWKNLEYLNELAGYCFRTVPIELGRNYLESGWTQRLMTLESFFDDIIRSLLLLSKGDVIGYLAQHDLFEQIKELRDDFLVPDYTALTGDEEDDTLVMNAWLGPGGTVTPLHYDNYNNIFAQVVGSKYIRLYHPREQEAMYPHGGTEYNTSRVDVEEVDKEKFPLFQKASFTDCVLEAGQCLFIPKGYWHYVRSCETSFSISFWWK</sequence>
<dbReference type="GeneID" id="17309476"/>
<organism evidence="8">
    <name type="scientific">Guillardia theta (strain CCMP2712)</name>
    <name type="common">Cryptophyte</name>
    <dbReference type="NCBI Taxonomy" id="905079"/>
    <lineage>
        <taxon>Eukaryota</taxon>
        <taxon>Cryptophyceae</taxon>
        <taxon>Pyrenomonadales</taxon>
        <taxon>Geminigeraceae</taxon>
        <taxon>Guillardia</taxon>
    </lineage>
</organism>
<dbReference type="OrthoDB" id="10261031at2759"/>
<dbReference type="SMART" id="SM00558">
    <property type="entry name" value="JmjC"/>
    <property type="match status" value="1"/>
</dbReference>
<evidence type="ECO:0000256" key="4">
    <source>
        <dbReference type="ARBA" id="ARBA00023002"/>
    </source>
</evidence>
<feature type="domain" description="JmjC" evidence="7">
    <location>
        <begin position="84"/>
        <end position="220"/>
    </location>
</feature>
<dbReference type="GO" id="GO:0046872">
    <property type="term" value="F:metal ion binding"/>
    <property type="evidence" value="ECO:0007669"/>
    <property type="project" value="UniProtKB-KW"/>
</dbReference>
<dbReference type="GO" id="GO:0051864">
    <property type="term" value="F:histone H3K36 demethylase activity"/>
    <property type="evidence" value="ECO:0007669"/>
    <property type="project" value="TreeGrafter"/>
</dbReference>
<keyword evidence="6" id="KW-0539">Nucleus</keyword>
<dbReference type="eggNOG" id="KOG2132">
    <property type="taxonomic scope" value="Eukaryota"/>
</dbReference>
<evidence type="ECO:0000256" key="5">
    <source>
        <dbReference type="ARBA" id="ARBA00023004"/>
    </source>
</evidence>
<dbReference type="AlphaFoldDB" id="L1JXK4"/>
<evidence type="ECO:0000256" key="1">
    <source>
        <dbReference type="ARBA" id="ARBA00001954"/>
    </source>
</evidence>
<evidence type="ECO:0000256" key="2">
    <source>
        <dbReference type="ARBA" id="ARBA00004123"/>
    </source>
</evidence>
<name>L1JXK4_GUITC</name>
<reference evidence="8" key="1">
    <citation type="journal article" date="2012" name="Nature">
        <title>Algal genomes reveal evolutionary mosaicism and the fate of nucleomorphs.</title>
        <authorList>
            <consortium name="DOE Joint Genome Institute"/>
            <person name="Curtis B.A."/>
            <person name="Tanifuji G."/>
            <person name="Burki F."/>
            <person name="Gruber A."/>
            <person name="Irimia M."/>
            <person name="Maruyama S."/>
            <person name="Arias M.C."/>
            <person name="Ball S.G."/>
            <person name="Gile G.H."/>
            <person name="Hirakawa Y."/>
            <person name="Hopkins J.F."/>
            <person name="Kuo A."/>
            <person name="Rensing S.A."/>
            <person name="Schmutz J."/>
            <person name="Symeonidi A."/>
            <person name="Elias M."/>
            <person name="Eveleigh R.J."/>
            <person name="Herman E.K."/>
            <person name="Klute M.J."/>
            <person name="Nakayama T."/>
            <person name="Obornik M."/>
            <person name="Reyes-Prieto A."/>
            <person name="Armbrust E.V."/>
            <person name="Aves S.J."/>
            <person name="Beiko R.G."/>
            <person name="Coutinho P."/>
            <person name="Dacks J.B."/>
            <person name="Durnford D.G."/>
            <person name="Fast N.M."/>
            <person name="Green B.R."/>
            <person name="Grisdale C.J."/>
            <person name="Hempel F."/>
            <person name="Henrissat B."/>
            <person name="Hoppner M.P."/>
            <person name="Ishida K."/>
            <person name="Kim E."/>
            <person name="Koreny L."/>
            <person name="Kroth P.G."/>
            <person name="Liu Y."/>
            <person name="Malik S.B."/>
            <person name="Maier U.G."/>
            <person name="McRose D."/>
            <person name="Mock T."/>
            <person name="Neilson J.A."/>
            <person name="Onodera N.T."/>
            <person name="Poole A.M."/>
            <person name="Pritham E.J."/>
            <person name="Richards T.A."/>
            <person name="Rocap G."/>
            <person name="Roy S.W."/>
            <person name="Sarai C."/>
            <person name="Schaack S."/>
            <person name="Shirato S."/>
            <person name="Slamovits C.H."/>
            <person name="Spencer D.F."/>
            <person name="Suzuki S."/>
            <person name="Worden A.Z."/>
            <person name="Zauner S."/>
            <person name="Barry K."/>
            <person name="Bell C."/>
            <person name="Bharti A.K."/>
            <person name="Crow J.A."/>
            <person name="Grimwood J."/>
            <person name="Kramer R."/>
            <person name="Lindquist E."/>
            <person name="Lucas S."/>
            <person name="Salamov A."/>
            <person name="McFadden G.I."/>
            <person name="Lane C.E."/>
            <person name="Keeling P.J."/>
            <person name="Gray M.W."/>
            <person name="Grigoriev I.V."/>
            <person name="Archibald J.M."/>
        </authorList>
    </citation>
    <scope>NUCLEOTIDE SEQUENCE</scope>
    <source>
        <strain evidence="8">CCMP2712</strain>
    </source>
</reference>
<dbReference type="InterPro" id="IPR003347">
    <property type="entry name" value="JmjC_dom"/>
</dbReference>
<keyword evidence="5" id="KW-0408">Iron</keyword>
<dbReference type="SUPFAM" id="SSF51197">
    <property type="entry name" value="Clavaminate synthase-like"/>
    <property type="match status" value="1"/>
</dbReference>
<comment type="cofactor">
    <cofactor evidence="1">
        <name>Fe(2+)</name>
        <dbReference type="ChEBI" id="CHEBI:29033"/>
    </cofactor>
</comment>
<feature type="non-terminal residue" evidence="8">
    <location>
        <position position="220"/>
    </location>
</feature>